<sequence>MAANTNLTSFQRNLKTIADELSRPINKRNSYMKREARDLMAQVLNDAIESDVRDTRYIQRLHQRIDTLKEKNEDFYGKLLNGHLELNDLFES</sequence>
<dbReference type="EMBL" id="MDYQ01000035">
    <property type="protein sequence ID" value="PRP86067.1"/>
    <property type="molecule type" value="Genomic_DNA"/>
</dbReference>
<dbReference type="Proteomes" id="UP000241769">
    <property type="component" value="Unassembled WGS sequence"/>
</dbReference>
<dbReference type="InParanoid" id="A0A2P6NQ33"/>
<name>A0A2P6NQ33_9EUKA</name>
<evidence type="ECO:0000313" key="2">
    <source>
        <dbReference type="Proteomes" id="UP000241769"/>
    </source>
</evidence>
<gene>
    <name evidence="1" type="ORF">PROFUN_03054</name>
</gene>
<protein>
    <submittedName>
        <fullName evidence="1">Uncharacterized protein</fullName>
    </submittedName>
</protein>
<proteinExistence type="predicted"/>
<organism evidence="1 2">
    <name type="scientific">Planoprotostelium fungivorum</name>
    <dbReference type="NCBI Taxonomy" id="1890364"/>
    <lineage>
        <taxon>Eukaryota</taxon>
        <taxon>Amoebozoa</taxon>
        <taxon>Evosea</taxon>
        <taxon>Variosea</taxon>
        <taxon>Cavosteliida</taxon>
        <taxon>Cavosteliaceae</taxon>
        <taxon>Planoprotostelium</taxon>
    </lineage>
</organism>
<dbReference type="AlphaFoldDB" id="A0A2P6NQ33"/>
<keyword evidence="2" id="KW-1185">Reference proteome</keyword>
<evidence type="ECO:0000313" key="1">
    <source>
        <dbReference type="EMBL" id="PRP86067.1"/>
    </source>
</evidence>
<comment type="caution">
    <text evidence="1">The sequence shown here is derived from an EMBL/GenBank/DDBJ whole genome shotgun (WGS) entry which is preliminary data.</text>
</comment>
<accession>A0A2P6NQ33</accession>
<reference evidence="1 2" key="1">
    <citation type="journal article" date="2018" name="Genome Biol. Evol.">
        <title>Multiple Roots of Fruiting Body Formation in Amoebozoa.</title>
        <authorList>
            <person name="Hillmann F."/>
            <person name="Forbes G."/>
            <person name="Novohradska S."/>
            <person name="Ferling I."/>
            <person name="Riege K."/>
            <person name="Groth M."/>
            <person name="Westermann M."/>
            <person name="Marz M."/>
            <person name="Spaller T."/>
            <person name="Winckler T."/>
            <person name="Schaap P."/>
            <person name="Glockner G."/>
        </authorList>
    </citation>
    <scope>NUCLEOTIDE SEQUENCE [LARGE SCALE GENOMIC DNA]</scope>
    <source>
        <strain evidence="1 2">Jena</strain>
    </source>
</reference>